<organism evidence="3 4">
    <name type="scientific">Fusarium flagelliforme</name>
    <dbReference type="NCBI Taxonomy" id="2675880"/>
    <lineage>
        <taxon>Eukaryota</taxon>
        <taxon>Fungi</taxon>
        <taxon>Dikarya</taxon>
        <taxon>Ascomycota</taxon>
        <taxon>Pezizomycotina</taxon>
        <taxon>Sordariomycetes</taxon>
        <taxon>Hypocreomycetidae</taxon>
        <taxon>Hypocreales</taxon>
        <taxon>Nectriaceae</taxon>
        <taxon>Fusarium</taxon>
        <taxon>Fusarium incarnatum-equiseti species complex</taxon>
    </lineage>
</organism>
<evidence type="ECO:0000259" key="2">
    <source>
        <dbReference type="PROSITE" id="PS51767"/>
    </source>
</evidence>
<name>A0A395N2J3_9HYPO</name>
<proteinExistence type="predicted"/>
<dbReference type="AlphaFoldDB" id="A0A395N2J3"/>
<dbReference type="InterPro" id="IPR033121">
    <property type="entry name" value="PEPTIDASE_A1"/>
</dbReference>
<reference evidence="3 4" key="1">
    <citation type="journal article" date="2018" name="PLoS Pathog.">
        <title>Evolution of structural diversity of trichothecenes, a family of toxins produced by plant pathogenic and entomopathogenic fungi.</title>
        <authorList>
            <person name="Proctor R.H."/>
            <person name="McCormick S.P."/>
            <person name="Kim H.S."/>
            <person name="Cardoza R.E."/>
            <person name="Stanley A.M."/>
            <person name="Lindo L."/>
            <person name="Kelly A."/>
            <person name="Brown D.W."/>
            <person name="Lee T."/>
            <person name="Vaughan M.M."/>
            <person name="Alexander N.J."/>
            <person name="Busman M."/>
            <person name="Gutierrez S."/>
        </authorList>
    </citation>
    <scope>NUCLEOTIDE SEQUENCE [LARGE SCALE GENOMIC DNA]</scope>
    <source>
        <strain evidence="3 4">NRRL 13405</strain>
    </source>
</reference>
<dbReference type="EMBL" id="PXXK01000028">
    <property type="protein sequence ID" value="RFN54205.1"/>
    <property type="molecule type" value="Genomic_DNA"/>
</dbReference>
<accession>A0A395N2J3</accession>
<keyword evidence="1" id="KW-0732">Signal</keyword>
<feature type="chain" id="PRO_5017378753" description="Peptidase A1 domain-containing protein" evidence="1">
    <location>
        <begin position="21"/>
        <end position="157"/>
    </location>
</feature>
<dbReference type="STRING" id="2594813.A0A395N2J3"/>
<protein>
    <recommendedName>
        <fullName evidence="2">Peptidase A1 domain-containing protein</fullName>
    </recommendedName>
</protein>
<keyword evidence="4" id="KW-1185">Reference proteome</keyword>
<evidence type="ECO:0000313" key="3">
    <source>
        <dbReference type="EMBL" id="RFN54205.1"/>
    </source>
</evidence>
<dbReference type="Proteomes" id="UP000265631">
    <property type="component" value="Unassembled WGS sequence"/>
</dbReference>
<dbReference type="SUPFAM" id="SSF50630">
    <property type="entry name" value="Acid proteases"/>
    <property type="match status" value="1"/>
</dbReference>
<feature type="domain" description="Peptidase A1" evidence="2">
    <location>
        <begin position="69"/>
        <end position="157"/>
    </location>
</feature>
<gene>
    <name evidence="3" type="ORF">FIE12Z_1331</name>
</gene>
<sequence length="157" mass="17203">MKGSSTFLLASSTLLSAVNGLQLHKRDNPAVIPVNFERQIRDASQSLRRRADDKAHEMKVDKHGLTWLYWANFTIITPPQLLYSEIDTGSAGPLVLTDEIEACQGKDIACTGNVSSTGKSRTFGWADSEPGASGSFGSGEAWSDYYGKYPLPMFNLR</sequence>
<feature type="signal peptide" evidence="1">
    <location>
        <begin position="1"/>
        <end position="20"/>
    </location>
</feature>
<dbReference type="InterPro" id="IPR021109">
    <property type="entry name" value="Peptidase_aspartic_dom_sf"/>
</dbReference>
<evidence type="ECO:0000313" key="4">
    <source>
        <dbReference type="Proteomes" id="UP000265631"/>
    </source>
</evidence>
<dbReference type="PROSITE" id="PS51767">
    <property type="entry name" value="PEPTIDASE_A1"/>
    <property type="match status" value="1"/>
</dbReference>
<evidence type="ECO:0000256" key="1">
    <source>
        <dbReference type="SAM" id="SignalP"/>
    </source>
</evidence>
<comment type="caution">
    <text evidence="3">The sequence shown here is derived from an EMBL/GenBank/DDBJ whole genome shotgun (WGS) entry which is preliminary data.</text>
</comment>